<feature type="domain" description="HTH cro/C1-type" evidence="2">
    <location>
        <begin position="12"/>
        <end position="67"/>
    </location>
</feature>
<dbReference type="SUPFAM" id="SSF47413">
    <property type="entry name" value="lambda repressor-like DNA-binding domains"/>
    <property type="match status" value="1"/>
</dbReference>
<dbReference type="PROSITE" id="PS50943">
    <property type="entry name" value="HTH_CROC1"/>
    <property type="match status" value="1"/>
</dbReference>
<evidence type="ECO:0000259" key="2">
    <source>
        <dbReference type="PROSITE" id="PS50943"/>
    </source>
</evidence>
<evidence type="ECO:0000256" key="1">
    <source>
        <dbReference type="ARBA" id="ARBA00023125"/>
    </source>
</evidence>
<dbReference type="GO" id="GO:0003700">
    <property type="term" value="F:DNA-binding transcription factor activity"/>
    <property type="evidence" value="ECO:0007669"/>
    <property type="project" value="TreeGrafter"/>
</dbReference>
<dbReference type="InterPro" id="IPR050807">
    <property type="entry name" value="TransReg_Diox_bact_type"/>
</dbReference>
<dbReference type="Proteomes" id="UP000228867">
    <property type="component" value="Unassembled WGS sequence"/>
</dbReference>
<reference evidence="3 4" key="1">
    <citation type="submission" date="2017-09" db="EMBL/GenBank/DDBJ databases">
        <title>Depth-based differentiation of microbial function through sediment-hosted aquifers and enrichment of novel symbionts in the deep terrestrial subsurface.</title>
        <authorList>
            <person name="Probst A.J."/>
            <person name="Ladd B."/>
            <person name="Jarett J.K."/>
            <person name="Geller-Mcgrath D.E."/>
            <person name="Sieber C.M."/>
            <person name="Emerson J.B."/>
            <person name="Anantharaman K."/>
            <person name="Thomas B.C."/>
            <person name="Malmstrom R."/>
            <person name="Stieglmeier M."/>
            <person name="Klingl A."/>
            <person name="Woyke T."/>
            <person name="Ryan C.M."/>
            <person name="Banfield J.F."/>
        </authorList>
    </citation>
    <scope>NUCLEOTIDE SEQUENCE [LARGE SCALE GENOMIC DNA]</scope>
    <source>
        <strain evidence="3">CG11_big_fil_rev_8_21_14_0_20_38_23</strain>
    </source>
</reference>
<name>A0A2H0NBM3_9BACT</name>
<dbReference type="PANTHER" id="PTHR46797:SF1">
    <property type="entry name" value="METHYLPHOSPHONATE SYNTHASE"/>
    <property type="match status" value="1"/>
</dbReference>
<evidence type="ECO:0000313" key="3">
    <source>
        <dbReference type="EMBL" id="PIR06292.1"/>
    </source>
</evidence>
<dbReference type="Pfam" id="PF01381">
    <property type="entry name" value="HTH_3"/>
    <property type="match status" value="1"/>
</dbReference>
<keyword evidence="1" id="KW-0238">DNA-binding</keyword>
<gene>
    <name evidence="3" type="ORF">COV54_02790</name>
</gene>
<dbReference type="SMART" id="SM00530">
    <property type="entry name" value="HTH_XRE"/>
    <property type="match status" value="1"/>
</dbReference>
<organism evidence="3 4">
    <name type="scientific">Candidatus Jorgensenbacteria bacterium CG11_big_fil_rev_8_21_14_0_20_38_23</name>
    <dbReference type="NCBI Taxonomy" id="1974594"/>
    <lineage>
        <taxon>Bacteria</taxon>
        <taxon>Candidatus Joergenseniibacteriota</taxon>
    </lineage>
</organism>
<dbReference type="InterPro" id="IPR010982">
    <property type="entry name" value="Lambda_DNA-bd_dom_sf"/>
</dbReference>
<protein>
    <submittedName>
        <fullName evidence="3">Transcriptional regulator</fullName>
    </submittedName>
</protein>
<evidence type="ECO:0000313" key="4">
    <source>
        <dbReference type="Proteomes" id="UP000228867"/>
    </source>
</evidence>
<dbReference type="PANTHER" id="PTHR46797">
    <property type="entry name" value="HTH-TYPE TRANSCRIPTIONAL REGULATOR"/>
    <property type="match status" value="1"/>
</dbReference>
<dbReference type="Gene3D" id="1.10.260.40">
    <property type="entry name" value="lambda repressor-like DNA-binding domains"/>
    <property type="match status" value="1"/>
</dbReference>
<dbReference type="GO" id="GO:0005829">
    <property type="term" value="C:cytosol"/>
    <property type="evidence" value="ECO:0007669"/>
    <property type="project" value="TreeGrafter"/>
</dbReference>
<dbReference type="InterPro" id="IPR001387">
    <property type="entry name" value="Cro/C1-type_HTH"/>
</dbReference>
<dbReference type="EMBL" id="PCWR01000058">
    <property type="protein sequence ID" value="PIR06292.1"/>
    <property type="molecule type" value="Genomic_DNA"/>
</dbReference>
<accession>A0A2H0NBM3</accession>
<comment type="caution">
    <text evidence="3">The sequence shown here is derived from an EMBL/GenBank/DDBJ whole genome shotgun (WGS) entry which is preliminary data.</text>
</comment>
<dbReference type="AlphaFoldDB" id="A0A2H0NBM3"/>
<sequence length="75" mass="8320">MSKQDFPLARNLKKLREKKGLSQDRLAKLADVANNTIIKIEQGENINPTLATLKKIAEALGVSLDELTGYQLRGK</sequence>
<proteinExistence type="predicted"/>
<dbReference type="GO" id="GO:0003677">
    <property type="term" value="F:DNA binding"/>
    <property type="evidence" value="ECO:0007669"/>
    <property type="project" value="UniProtKB-KW"/>
</dbReference>
<dbReference type="CDD" id="cd00093">
    <property type="entry name" value="HTH_XRE"/>
    <property type="match status" value="1"/>
</dbReference>